<proteinExistence type="predicted"/>
<accession>A0A0F9S899</accession>
<dbReference type="InterPro" id="IPR026002">
    <property type="entry name" value="ATC_hydrolase-like"/>
</dbReference>
<comment type="caution">
    <text evidence="1">The sequence shown here is derived from an EMBL/GenBank/DDBJ whole genome shotgun (WGS) entry which is preliminary data.</text>
</comment>
<evidence type="ECO:0008006" key="2">
    <source>
        <dbReference type="Google" id="ProtNLM"/>
    </source>
</evidence>
<gene>
    <name evidence="1" type="ORF">LCGC14_0551560</name>
</gene>
<sequence>MSVLKSLFDQYLSILKEILTQLYDEKLTQNIVFFMEKEFGSLINSEETKNIAPRDINQKTHLVTPCFIIALYRALMNEQSAEVSLYLIKKLMIRTFYEFVGPLAEMQKKRIKNSDDKWNKFKEQTIFGTDNTYSSFEPQFITKDDTTLEFHLKRCVFYDVFKAHGEIDLAPILCSYDDIFAEAVREWITFKRPKTIADGYDYCQFIYFPKNDN</sequence>
<name>A0A0F9S899_9ZZZZ</name>
<dbReference type="Pfam" id="PF14196">
    <property type="entry name" value="ATC_hydrolase"/>
    <property type="match status" value="1"/>
</dbReference>
<organism evidence="1">
    <name type="scientific">marine sediment metagenome</name>
    <dbReference type="NCBI Taxonomy" id="412755"/>
    <lineage>
        <taxon>unclassified sequences</taxon>
        <taxon>metagenomes</taxon>
        <taxon>ecological metagenomes</taxon>
    </lineage>
</organism>
<protein>
    <recommendedName>
        <fullName evidence="2">L-2-amino-thiazoline-4-carboxylic acid hydrolase</fullName>
    </recommendedName>
</protein>
<evidence type="ECO:0000313" key="1">
    <source>
        <dbReference type="EMBL" id="KKN58482.1"/>
    </source>
</evidence>
<dbReference type="AlphaFoldDB" id="A0A0F9S899"/>
<reference evidence="1" key="1">
    <citation type="journal article" date="2015" name="Nature">
        <title>Complex archaea that bridge the gap between prokaryotes and eukaryotes.</title>
        <authorList>
            <person name="Spang A."/>
            <person name="Saw J.H."/>
            <person name="Jorgensen S.L."/>
            <person name="Zaremba-Niedzwiedzka K."/>
            <person name="Martijn J."/>
            <person name="Lind A.E."/>
            <person name="van Eijk R."/>
            <person name="Schleper C."/>
            <person name="Guy L."/>
            <person name="Ettema T.J."/>
        </authorList>
    </citation>
    <scope>NUCLEOTIDE SEQUENCE</scope>
</reference>
<dbReference type="EMBL" id="LAZR01000760">
    <property type="protein sequence ID" value="KKN58482.1"/>
    <property type="molecule type" value="Genomic_DNA"/>
</dbReference>